<dbReference type="EMBL" id="MGEQ01000010">
    <property type="protein sequence ID" value="OGL86372.1"/>
    <property type="molecule type" value="Genomic_DNA"/>
</dbReference>
<evidence type="ECO:0000313" key="2">
    <source>
        <dbReference type="Proteomes" id="UP000176593"/>
    </source>
</evidence>
<protein>
    <submittedName>
        <fullName evidence="1">Uncharacterized protein</fullName>
    </submittedName>
</protein>
<organism evidence="1 2">
    <name type="scientific">Candidatus Uhrbacteria bacterium RIFCSPLOWO2_02_FULL_48_18</name>
    <dbReference type="NCBI Taxonomy" id="1802408"/>
    <lineage>
        <taxon>Bacteria</taxon>
        <taxon>Candidatus Uhriibacteriota</taxon>
    </lineage>
</organism>
<sequence>MEKLKKLPTAVWGKDITLAVLWEMWMQHNGLKTVEEAQAVFKKHGIRGRKSLPAWLANTPTIDLVTTGLQSILETTGVDIDAWMVCEAKRQLWNECPDLREHIDFDRDIHREDVVNRLRKIIKEYGGNFYLALQMGVPSGTLSGWNRGINKPGVEMLKILLSNLMRGFLKISCLEDAQFILMCRAILGGDSQEFFPGVTDFASALQEFLHRYPGHTAVKIESLTGIKENTISRLLEWKPEKEKTSCYPETVEGILRALVERSYPALLETFDEHRKTYRKKEDAGIWEVEVPLKDLMDVKPVAKQSKAKPSVQKKVEPVATPVATPVVSEPKPITPSKDSFEDVVIDGLEALVARLKARTETVATPSVTPIYEPIGSVIGGVEHCLDPKTWHLRKDERVTMEQIEDVRTAIVHLRKVLVALSELNPDLIRKTITPILGPELAELFVAHEGLHHLMGSKAAWEIVQGTRSMVGVASEFNKSNGGK</sequence>
<accession>A0A1F7V747</accession>
<name>A0A1F7V747_9BACT</name>
<gene>
    <name evidence="1" type="ORF">A3I41_02335</name>
</gene>
<evidence type="ECO:0000313" key="1">
    <source>
        <dbReference type="EMBL" id="OGL86372.1"/>
    </source>
</evidence>
<proteinExistence type="predicted"/>
<comment type="caution">
    <text evidence="1">The sequence shown here is derived from an EMBL/GenBank/DDBJ whole genome shotgun (WGS) entry which is preliminary data.</text>
</comment>
<dbReference type="AlphaFoldDB" id="A0A1F7V747"/>
<reference evidence="1 2" key="1">
    <citation type="journal article" date="2016" name="Nat. Commun.">
        <title>Thousands of microbial genomes shed light on interconnected biogeochemical processes in an aquifer system.</title>
        <authorList>
            <person name="Anantharaman K."/>
            <person name="Brown C.T."/>
            <person name="Hug L.A."/>
            <person name="Sharon I."/>
            <person name="Castelle C.J."/>
            <person name="Probst A.J."/>
            <person name="Thomas B.C."/>
            <person name="Singh A."/>
            <person name="Wilkins M.J."/>
            <person name="Karaoz U."/>
            <person name="Brodie E.L."/>
            <person name="Williams K.H."/>
            <person name="Hubbard S.S."/>
            <person name="Banfield J.F."/>
        </authorList>
    </citation>
    <scope>NUCLEOTIDE SEQUENCE [LARGE SCALE GENOMIC DNA]</scope>
</reference>
<dbReference type="Proteomes" id="UP000176593">
    <property type="component" value="Unassembled WGS sequence"/>
</dbReference>